<dbReference type="Proteomes" id="UP000798662">
    <property type="component" value="Chromosome 3"/>
</dbReference>
<organism evidence="1 2">
    <name type="scientific">Pyropia yezoensis</name>
    <name type="common">Susabi-nori</name>
    <name type="synonym">Porphyra yezoensis</name>
    <dbReference type="NCBI Taxonomy" id="2788"/>
    <lineage>
        <taxon>Eukaryota</taxon>
        <taxon>Rhodophyta</taxon>
        <taxon>Bangiophyceae</taxon>
        <taxon>Bangiales</taxon>
        <taxon>Bangiaceae</taxon>
        <taxon>Pyropia</taxon>
    </lineage>
</organism>
<name>A0ACC3CH58_PYRYE</name>
<comment type="caution">
    <text evidence="1">The sequence shown here is derived from an EMBL/GenBank/DDBJ whole genome shotgun (WGS) entry which is preliminary data.</text>
</comment>
<reference evidence="1" key="1">
    <citation type="submission" date="2019-11" db="EMBL/GenBank/DDBJ databases">
        <title>Nori genome reveals adaptations in red seaweeds to the harsh intertidal environment.</title>
        <authorList>
            <person name="Wang D."/>
            <person name="Mao Y."/>
        </authorList>
    </citation>
    <scope>NUCLEOTIDE SEQUENCE</scope>
    <source>
        <tissue evidence="1">Gametophyte</tissue>
    </source>
</reference>
<evidence type="ECO:0000313" key="1">
    <source>
        <dbReference type="EMBL" id="KAK1869507.1"/>
    </source>
</evidence>
<proteinExistence type="predicted"/>
<dbReference type="EMBL" id="CM020620">
    <property type="protein sequence ID" value="KAK1869507.1"/>
    <property type="molecule type" value="Genomic_DNA"/>
</dbReference>
<sequence length="182" mass="19042">MDFIPTFVPQTGVVLGGSDAPSPAACTCRALPRRSLPAAVPPAVRMAAGAPAPPPGDGGTSNAADKGDGDQLRGRLERQLLLTLVPINVHEDGTMKDGRTSCLWCAGSGRCKCTWCKGTGTRLQTVLKSWAELTEDIDNALAGQPVPQPETVPVRCSCCDGTREMRCSKCRGSGTGSYGYAY</sequence>
<gene>
    <name evidence="1" type="ORF">I4F81_011983</name>
</gene>
<evidence type="ECO:0000313" key="2">
    <source>
        <dbReference type="Proteomes" id="UP000798662"/>
    </source>
</evidence>
<accession>A0ACC3CH58</accession>
<protein>
    <submittedName>
        <fullName evidence="1">Uncharacterized protein</fullName>
    </submittedName>
</protein>
<keyword evidence="2" id="KW-1185">Reference proteome</keyword>